<dbReference type="RefSeq" id="WP_093367191.1">
    <property type="nucleotide sequence ID" value="NZ_FOZZ01000013.1"/>
</dbReference>
<evidence type="ECO:0000256" key="4">
    <source>
        <dbReference type="ARBA" id="ARBA00023136"/>
    </source>
</evidence>
<evidence type="ECO:0000256" key="5">
    <source>
        <dbReference type="SAM" id="Phobius"/>
    </source>
</evidence>
<feature type="transmembrane region" description="Helical" evidence="5">
    <location>
        <begin position="215"/>
        <end position="238"/>
    </location>
</feature>
<dbReference type="GO" id="GO:0005262">
    <property type="term" value="F:calcium channel activity"/>
    <property type="evidence" value="ECO:0007669"/>
    <property type="project" value="TreeGrafter"/>
</dbReference>
<accession>A0A1I6VEN1</accession>
<feature type="domain" description="Sodium/calcium exchanger membrane region" evidence="6">
    <location>
        <begin position="180"/>
        <end position="323"/>
    </location>
</feature>
<evidence type="ECO:0000313" key="7">
    <source>
        <dbReference type="EMBL" id="SFT12070.1"/>
    </source>
</evidence>
<dbReference type="Pfam" id="PF01699">
    <property type="entry name" value="Na_Ca_ex"/>
    <property type="match status" value="2"/>
</dbReference>
<feature type="transmembrane region" description="Helical" evidence="5">
    <location>
        <begin position="278"/>
        <end position="297"/>
    </location>
</feature>
<comment type="subcellular location">
    <subcellularLocation>
        <location evidence="1">Membrane</location>
        <topology evidence="1">Multi-pass membrane protein</topology>
    </subcellularLocation>
</comment>
<feature type="transmembrane region" description="Helical" evidence="5">
    <location>
        <begin position="69"/>
        <end position="92"/>
    </location>
</feature>
<keyword evidence="3 5" id="KW-1133">Transmembrane helix</keyword>
<dbReference type="GO" id="GO:0008273">
    <property type="term" value="F:calcium, potassium:sodium antiporter activity"/>
    <property type="evidence" value="ECO:0007669"/>
    <property type="project" value="TreeGrafter"/>
</dbReference>
<feature type="transmembrane region" description="Helical" evidence="5">
    <location>
        <begin position="176"/>
        <end position="195"/>
    </location>
</feature>
<keyword evidence="8" id="KW-1185">Reference proteome</keyword>
<dbReference type="PANTHER" id="PTHR10846">
    <property type="entry name" value="SODIUM/POTASSIUM/CALCIUM EXCHANGER"/>
    <property type="match status" value="1"/>
</dbReference>
<dbReference type="Gene3D" id="1.20.1420.30">
    <property type="entry name" value="NCX, central ion-binding region"/>
    <property type="match status" value="1"/>
</dbReference>
<dbReference type="NCBIfam" id="TIGR00367">
    <property type="entry name" value="calcium/sodium antiporter"/>
    <property type="match status" value="1"/>
</dbReference>
<organism evidence="7 8">
    <name type="scientific">Sphingobacterium wenxiniae</name>
    <dbReference type="NCBI Taxonomy" id="683125"/>
    <lineage>
        <taxon>Bacteria</taxon>
        <taxon>Pseudomonadati</taxon>
        <taxon>Bacteroidota</taxon>
        <taxon>Sphingobacteriia</taxon>
        <taxon>Sphingobacteriales</taxon>
        <taxon>Sphingobacteriaceae</taxon>
        <taxon>Sphingobacterium</taxon>
    </lineage>
</organism>
<dbReference type="InterPro" id="IPR004481">
    <property type="entry name" value="K/Na/Ca-exchanger"/>
</dbReference>
<name>A0A1I6VEN1_9SPHI</name>
<feature type="domain" description="Sodium/calcium exchanger membrane region" evidence="6">
    <location>
        <begin position="5"/>
        <end position="144"/>
    </location>
</feature>
<dbReference type="EMBL" id="FOZZ01000013">
    <property type="protein sequence ID" value="SFT12070.1"/>
    <property type="molecule type" value="Genomic_DNA"/>
</dbReference>
<feature type="transmembrane region" description="Helical" evidence="5">
    <location>
        <begin position="309"/>
        <end position="325"/>
    </location>
</feature>
<dbReference type="InterPro" id="IPR044880">
    <property type="entry name" value="NCX_ion-bd_dom_sf"/>
</dbReference>
<gene>
    <name evidence="7" type="ORF">SAMN05660206_11338</name>
</gene>
<dbReference type="OrthoDB" id="9794225at2"/>
<evidence type="ECO:0000313" key="8">
    <source>
        <dbReference type="Proteomes" id="UP000198785"/>
    </source>
</evidence>
<keyword evidence="4 5" id="KW-0472">Membrane</keyword>
<reference evidence="7 8" key="1">
    <citation type="submission" date="2016-10" db="EMBL/GenBank/DDBJ databases">
        <authorList>
            <person name="de Groot N.N."/>
        </authorList>
    </citation>
    <scope>NUCLEOTIDE SEQUENCE [LARGE SCALE GENOMIC DNA]</scope>
    <source>
        <strain evidence="7 8">DSM 22789</strain>
    </source>
</reference>
<dbReference type="GO" id="GO:0006874">
    <property type="term" value="P:intracellular calcium ion homeostasis"/>
    <property type="evidence" value="ECO:0007669"/>
    <property type="project" value="TreeGrafter"/>
</dbReference>
<dbReference type="Proteomes" id="UP000198785">
    <property type="component" value="Unassembled WGS sequence"/>
</dbReference>
<feature type="transmembrane region" description="Helical" evidence="5">
    <location>
        <begin position="245"/>
        <end position="266"/>
    </location>
</feature>
<evidence type="ECO:0000256" key="2">
    <source>
        <dbReference type="ARBA" id="ARBA00022692"/>
    </source>
</evidence>
<evidence type="ECO:0000256" key="1">
    <source>
        <dbReference type="ARBA" id="ARBA00004141"/>
    </source>
</evidence>
<evidence type="ECO:0000259" key="6">
    <source>
        <dbReference type="Pfam" id="PF01699"/>
    </source>
</evidence>
<evidence type="ECO:0000256" key="3">
    <source>
        <dbReference type="ARBA" id="ARBA00022989"/>
    </source>
</evidence>
<protein>
    <submittedName>
        <fullName evidence="7">Cation:H+ antiporter</fullName>
    </submittedName>
</protein>
<dbReference type="InterPro" id="IPR004837">
    <property type="entry name" value="NaCa_Exmemb"/>
</dbReference>
<feature type="transmembrane region" description="Helical" evidence="5">
    <location>
        <begin position="6"/>
        <end position="27"/>
    </location>
</feature>
<dbReference type="AlphaFoldDB" id="A0A1I6VEN1"/>
<dbReference type="GO" id="GO:0005886">
    <property type="term" value="C:plasma membrane"/>
    <property type="evidence" value="ECO:0007669"/>
    <property type="project" value="TreeGrafter"/>
</dbReference>
<feature type="transmembrane region" description="Helical" evidence="5">
    <location>
        <begin position="104"/>
        <end position="121"/>
    </location>
</feature>
<proteinExistence type="predicted"/>
<sequence length="327" mass="35030">MSISAVLTFLFGLIVITVGANILLKGASKIAILLRIKPIVIGLTVVSIGTSLPELAVGLTAIGEGSGDIAVGNIAGTNLVNILFILGLSAAIRPLILNLKSIKIEMYTMILAAIVLLLLSLDGSLGWGDGALMIGLGIIYLILIVRHSKREPAHVQREFQDEFETVSAKEKKDVQVWTWNFMLLFCGIIATIYGAEKLVEGATDIARYFGMSDALIGLTIIAIGTSAPELATTIVSTIKNDRDVAIGNLLGSSIINIFIILGVTAIFTPNGIHVSKDILWFDLPLAALVAIVCYPVFKSDQMVSRTEGITFVGLYVAYLVSLWVFRV</sequence>
<dbReference type="PANTHER" id="PTHR10846:SF8">
    <property type="entry name" value="INNER MEMBRANE PROTEIN YRBG"/>
    <property type="match status" value="1"/>
</dbReference>
<feature type="transmembrane region" description="Helical" evidence="5">
    <location>
        <begin position="127"/>
        <end position="145"/>
    </location>
</feature>
<keyword evidence="2 5" id="KW-0812">Transmembrane</keyword>
<feature type="transmembrane region" description="Helical" evidence="5">
    <location>
        <begin position="39"/>
        <end position="63"/>
    </location>
</feature>